<dbReference type="GO" id="GO:0051536">
    <property type="term" value="F:iron-sulfur cluster binding"/>
    <property type="evidence" value="ECO:0007669"/>
    <property type="project" value="InterPro"/>
</dbReference>
<dbReference type="Proteomes" id="UP000184386">
    <property type="component" value="Unassembled WGS sequence"/>
</dbReference>
<dbReference type="SUPFAM" id="SSF82649">
    <property type="entry name" value="SufE/NifU"/>
    <property type="match status" value="1"/>
</dbReference>
<dbReference type="RefSeq" id="WP_073278308.1">
    <property type="nucleotide sequence ID" value="NZ_FRAC01000020.1"/>
</dbReference>
<dbReference type="NCBIfam" id="TIGR01994">
    <property type="entry name" value="SUF_scaf_2"/>
    <property type="match status" value="1"/>
</dbReference>
<dbReference type="InterPro" id="IPR002871">
    <property type="entry name" value="NIF_FeS_clus_asmbl_NifU_N"/>
</dbReference>
<dbReference type="Pfam" id="PF01592">
    <property type="entry name" value="NifU_N"/>
    <property type="match status" value="1"/>
</dbReference>
<evidence type="ECO:0000313" key="4">
    <source>
        <dbReference type="Proteomes" id="UP000184386"/>
    </source>
</evidence>
<dbReference type="AlphaFoldDB" id="A0A1M6WIJ4"/>
<keyword evidence="4" id="KW-1185">Reference proteome</keyword>
<evidence type="ECO:0000313" key="3">
    <source>
        <dbReference type="EMBL" id="SHK93355.1"/>
    </source>
</evidence>
<sequence>MGIENIYSDILREHANSNHNKHHLGHPTQTQRGINPSCGDEIELELQLEDGIIKDASFVGSGCAISQASASIMIDLIKGKSIEEAKKLANTFTGMIKNEITEEEELESLEDAIALKDISHMPARVKCAVLGWHTLEESIKDNHE</sequence>
<dbReference type="FunFam" id="3.90.1010.10:FF:000002">
    <property type="entry name" value="Iron-sulfur cluster assembly scaffold protein NifU"/>
    <property type="match status" value="1"/>
</dbReference>
<dbReference type="OrthoDB" id="9804157at2"/>
<feature type="domain" description="NIF system FeS cluster assembly NifU N-terminal" evidence="2">
    <location>
        <begin position="23"/>
        <end position="101"/>
    </location>
</feature>
<dbReference type="GO" id="GO:0005506">
    <property type="term" value="F:iron ion binding"/>
    <property type="evidence" value="ECO:0007669"/>
    <property type="project" value="InterPro"/>
</dbReference>
<dbReference type="CDD" id="cd06664">
    <property type="entry name" value="IscU_like"/>
    <property type="match status" value="1"/>
</dbReference>
<evidence type="ECO:0000259" key="2">
    <source>
        <dbReference type="Pfam" id="PF01592"/>
    </source>
</evidence>
<dbReference type="GO" id="GO:0016226">
    <property type="term" value="P:iron-sulfur cluster assembly"/>
    <property type="evidence" value="ECO:0007669"/>
    <property type="project" value="InterPro"/>
</dbReference>
<name>A0A1M6WIJ4_9FIRM</name>
<evidence type="ECO:0000256" key="1">
    <source>
        <dbReference type="ARBA" id="ARBA00006420"/>
    </source>
</evidence>
<proteinExistence type="inferred from homology"/>
<dbReference type="Gene3D" id="3.90.1010.10">
    <property type="match status" value="1"/>
</dbReference>
<accession>A0A1M6WIJ4</accession>
<dbReference type="EMBL" id="FRAC01000020">
    <property type="protein sequence ID" value="SHK93355.1"/>
    <property type="molecule type" value="Genomic_DNA"/>
</dbReference>
<dbReference type="STRING" id="1121322.SAMN02745136_03678"/>
<reference evidence="3 4" key="1">
    <citation type="submission" date="2016-11" db="EMBL/GenBank/DDBJ databases">
        <authorList>
            <person name="Jaros S."/>
            <person name="Januszkiewicz K."/>
            <person name="Wedrychowicz H."/>
        </authorList>
    </citation>
    <scope>NUCLEOTIDE SEQUENCE [LARGE SCALE GENOMIC DNA]</scope>
    <source>
        <strain evidence="3 4">DSM 15929</strain>
    </source>
</reference>
<dbReference type="PANTHER" id="PTHR10093">
    <property type="entry name" value="IRON-SULFUR CLUSTER ASSEMBLY ENZYME NIFU HOMOLOG"/>
    <property type="match status" value="1"/>
</dbReference>
<gene>
    <name evidence="3" type="ORF">SAMN02745136_03678</name>
</gene>
<comment type="similarity">
    <text evidence="1">Belongs to the NifU family.</text>
</comment>
<protein>
    <submittedName>
        <fullName evidence="3">Nitrogen fixation protein NifU</fullName>
    </submittedName>
</protein>
<organism evidence="3 4">
    <name type="scientific">Anaerocolumna jejuensis DSM 15929</name>
    <dbReference type="NCBI Taxonomy" id="1121322"/>
    <lineage>
        <taxon>Bacteria</taxon>
        <taxon>Bacillati</taxon>
        <taxon>Bacillota</taxon>
        <taxon>Clostridia</taxon>
        <taxon>Lachnospirales</taxon>
        <taxon>Lachnospiraceae</taxon>
        <taxon>Anaerocolumna</taxon>
    </lineage>
</organism>